<feature type="region of interest" description="Disordered" evidence="3">
    <location>
        <begin position="69"/>
        <end position="88"/>
    </location>
</feature>
<keyword evidence="2" id="KW-0964">Secreted</keyword>
<dbReference type="Gene3D" id="2.150.10.10">
    <property type="entry name" value="Serralysin-like metalloprotease, C-terminal"/>
    <property type="match status" value="3"/>
</dbReference>
<name>A0ABY5AT33_9CYAN</name>
<dbReference type="PROSITE" id="PS00330">
    <property type="entry name" value="HEMOLYSIN_CALCIUM"/>
    <property type="match status" value="2"/>
</dbReference>
<dbReference type="RefSeq" id="WP_252664546.1">
    <property type="nucleotide sequence ID" value="NZ_CP098611.1"/>
</dbReference>
<evidence type="ECO:0008006" key="6">
    <source>
        <dbReference type="Google" id="ProtNLM"/>
    </source>
</evidence>
<keyword evidence="5" id="KW-1185">Reference proteome</keyword>
<dbReference type="Pfam" id="PF00353">
    <property type="entry name" value="HemolysinCabind"/>
    <property type="match status" value="4"/>
</dbReference>
<organism evidence="4 5">
    <name type="scientific">Phormidium yuhuli AB48</name>
    <dbReference type="NCBI Taxonomy" id="2940671"/>
    <lineage>
        <taxon>Bacteria</taxon>
        <taxon>Bacillati</taxon>
        <taxon>Cyanobacteriota</taxon>
        <taxon>Cyanophyceae</taxon>
        <taxon>Oscillatoriophycideae</taxon>
        <taxon>Oscillatoriales</taxon>
        <taxon>Oscillatoriaceae</taxon>
        <taxon>Phormidium</taxon>
        <taxon>Phormidium yuhuli</taxon>
    </lineage>
</organism>
<protein>
    <recommendedName>
        <fullName evidence="6">Calcium-binding protein</fullName>
    </recommendedName>
</protein>
<dbReference type="InterPro" id="IPR018511">
    <property type="entry name" value="Hemolysin-typ_Ca-bd_CS"/>
</dbReference>
<evidence type="ECO:0000256" key="3">
    <source>
        <dbReference type="SAM" id="MobiDB-lite"/>
    </source>
</evidence>
<dbReference type="PANTHER" id="PTHR38340:SF1">
    <property type="entry name" value="S-LAYER PROTEIN"/>
    <property type="match status" value="1"/>
</dbReference>
<evidence type="ECO:0000313" key="4">
    <source>
        <dbReference type="EMBL" id="USR92389.1"/>
    </source>
</evidence>
<comment type="subcellular location">
    <subcellularLocation>
        <location evidence="1">Secreted</location>
    </subcellularLocation>
</comment>
<proteinExistence type="predicted"/>
<dbReference type="PANTHER" id="PTHR38340">
    <property type="entry name" value="S-LAYER PROTEIN"/>
    <property type="match status" value="1"/>
</dbReference>
<sequence>MSNPNETLITQLFPVGENPNVILGSQDDDSLVGSDEDDAIFGLDGDDVLIANAGNNILVGGRGSDTLYGGPGDDTLVGGSGGIGEPSAPEDRDVIVAGGGNNLIFGNAGNDTIYGGSGNDTIYGGRGDDVLFGGEGDDVLFGDRGENTLTGGGGANIFVIQPVNYFWTDIPLEERRADVITDFQPGVDIIEIAVPSSRIVENTDLDADPSFSRERLRIEQGTGDEAGNALVFDDITGQMLVRFPDNSAEFINLSDFRILGVGDVQVTLRWQSVDDLDLAVTDPFGDRVFFGNRSVPSGGRLDVDANAACRNLTPRPAENIFWLDQSAPPGDYTAQVNLWSRCQSTTGPIPFELSIATSEGIRSFSGAVDGANPTLEVPFSVL</sequence>
<reference evidence="4" key="1">
    <citation type="submission" date="2022-06" db="EMBL/GenBank/DDBJ databases">
        <title>Genome sequence of Phormidium yuhuli AB48 isolated from an industrial photobioreactor environment.</title>
        <authorList>
            <person name="Qiu Y."/>
            <person name="Noonan A.J.C."/>
            <person name="Dofher K."/>
            <person name="Koch M."/>
            <person name="Kieft B."/>
            <person name="Lin X."/>
            <person name="Ziels R.M."/>
            <person name="Hallam S.J."/>
        </authorList>
    </citation>
    <scope>NUCLEOTIDE SEQUENCE</scope>
    <source>
        <strain evidence="4">AB48</strain>
    </source>
</reference>
<dbReference type="InterPro" id="IPR011049">
    <property type="entry name" value="Serralysin-like_metalloprot_C"/>
</dbReference>
<evidence type="ECO:0000256" key="2">
    <source>
        <dbReference type="ARBA" id="ARBA00022525"/>
    </source>
</evidence>
<dbReference type="InterPro" id="IPR001343">
    <property type="entry name" value="Hemolysn_Ca-bd"/>
</dbReference>
<dbReference type="EMBL" id="CP098611">
    <property type="protein sequence ID" value="USR92389.1"/>
    <property type="molecule type" value="Genomic_DNA"/>
</dbReference>
<dbReference type="SUPFAM" id="SSF51120">
    <property type="entry name" value="beta-Roll"/>
    <property type="match status" value="2"/>
</dbReference>
<evidence type="ECO:0000256" key="1">
    <source>
        <dbReference type="ARBA" id="ARBA00004613"/>
    </source>
</evidence>
<dbReference type="PRINTS" id="PR00313">
    <property type="entry name" value="CABNDNGRPT"/>
</dbReference>
<gene>
    <name evidence="4" type="ORF">NEA10_06615</name>
</gene>
<evidence type="ECO:0000313" key="5">
    <source>
        <dbReference type="Proteomes" id="UP001056708"/>
    </source>
</evidence>
<accession>A0ABY5AT33</accession>
<dbReference type="InterPro" id="IPR050557">
    <property type="entry name" value="RTX_toxin/Mannuronan_C5-epim"/>
</dbReference>
<dbReference type="Proteomes" id="UP001056708">
    <property type="component" value="Chromosome"/>
</dbReference>